<evidence type="ECO:0000256" key="1">
    <source>
        <dbReference type="SAM" id="Phobius"/>
    </source>
</evidence>
<feature type="transmembrane region" description="Helical" evidence="1">
    <location>
        <begin position="77"/>
        <end position="97"/>
    </location>
</feature>
<keyword evidence="3" id="KW-1185">Reference proteome</keyword>
<dbReference type="EMBL" id="CP001686">
    <property type="protein sequence ID" value="ACV07152.1"/>
    <property type="molecule type" value="Genomic_DNA"/>
</dbReference>
<name>C7NLF6_KYTSD</name>
<organism evidence="2 3">
    <name type="scientific">Kytococcus sedentarius (strain ATCC 14392 / DSM 20547 / JCM 11482 / CCUG 33030 / NBRC 15357 / NCTC 11040 / CCM 314 / 541)</name>
    <name type="common">Micrococcus sedentarius</name>
    <dbReference type="NCBI Taxonomy" id="478801"/>
    <lineage>
        <taxon>Bacteria</taxon>
        <taxon>Bacillati</taxon>
        <taxon>Actinomycetota</taxon>
        <taxon>Actinomycetes</taxon>
        <taxon>Micrococcales</taxon>
        <taxon>Kytococcaceae</taxon>
        <taxon>Kytococcus</taxon>
    </lineage>
</organism>
<dbReference type="Pfam" id="PF19700">
    <property type="entry name" value="DUF6198"/>
    <property type="match status" value="1"/>
</dbReference>
<gene>
    <name evidence="2" type="ordered locus">Ksed_21650</name>
</gene>
<protein>
    <submittedName>
        <fullName evidence="2">Predicted membrane protein</fullName>
    </submittedName>
</protein>
<feature type="transmembrane region" description="Helical" evidence="1">
    <location>
        <begin position="104"/>
        <end position="125"/>
    </location>
</feature>
<dbReference type="eggNOG" id="COG2364">
    <property type="taxonomic scope" value="Bacteria"/>
</dbReference>
<dbReference type="Proteomes" id="UP000006666">
    <property type="component" value="Chromosome"/>
</dbReference>
<dbReference type="KEGG" id="kse:Ksed_21650"/>
<proteinExistence type="predicted"/>
<reference evidence="2 3" key="1">
    <citation type="journal article" date="2009" name="Stand. Genomic Sci.">
        <title>Complete genome sequence of Kytococcus sedentarius type strain (541).</title>
        <authorList>
            <person name="Sims D."/>
            <person name="Brettin T."/>
            <person name="Detter J.C."/>
            <person name="Han C."/>
            <person name="Lapidus A."/>
            <person name="Copeland A."/>
            <person name="Glavina Del Rio T."/>
            <person name="Nolan M."/>
            <person name="Chen F."/>
            <person name="Lucas S."/>
            <person name="Tice H."/>
            <person name="Cheng J.F."/>
            <person name="Bruce D."/>
            <person name="Goodwin L."/>
            <person name="Pitluck S."/>
            <person name="Ovchinnikova G."/>
            <person name="Pati A."/>
            <person name="Ivanova N."/>
            <person name="Mavrommatis K."/>
            <person name="Chen A."/>
            <person name="Palaniappan K."/>
            <person name="D'haeseleer P."/>
            <person name="Chain P."/>
            <person name="Bristow J."/>
            <person name="Eisen J.A."/>
            <person name="Markowitz V."/>
            <person name="Hugenholtz P."/>
            <person name="Schneider S."/>
            <person name="Goker M."/>
            <person name="Pukall R."/>
            <person name="Kyrpides N.C."/>
            <person name="Klenk H.P."/>
        </authorList>
    </citation>
    <scope>NUCLEOTIDE SEQUENCE [LARGE SCALE GENOMIC DNA]</scope>
    <source>
        <strain evidence="3">ATCC 14392 / DSM 20547 / JCM 11482 / CCUG 33030 / NBRC 15357 / NCTC 11040 / CCM 314 / 541</strain>
    </source>
</reference>
<dbReference type="STRING" id="478801.Ksed_21650"/>
<feature type="transmembrane region" description="Helical" evidence="1">
    <location>
        <begin position="131"/>
        <end position="153"/>
    </location>
</feature>
<feature type="transmembrane region" description="Helical" evidence="1">
    <location>
        <begin position="186"/>
        <end position="209"/>
    </location>
</feature>
<evidence type="ECO:0000313" key="3">
    <source>
        <dbReference type="Proteomes" id="UP000006666"/>
    </source>
</evidence>
<dbReference type="TCDB" id="2.A.115.2.6">
    <property type="family name" value="the novobiocin exporter (nbce) family"/>
</dbReference>
<feature type="transmembrane region" description="Helical" evidence="1">
    <location>
        <begin position="39"/>
        <end position="57"/>
    </location>
</feature>
<keyword evidence="1" id="KW-1133">Transmembrane helix</keyword>
<dbReference type="PANTHER" id="PTHR40078">
    <property type="entry name" value="INTEGRAL MEMBRANE PROTEIN-RELATED"/>
    <property type="match status" value="1"/>
</dbReference>
<keyword evidence="1" id="KW-0472">Membrane</keyword>
<dbReference type="AlphaFoldDB" id="C7NLF6"/>
<dbReference type="HOGENOM" id="CLU_083843_0_0_11"/>
<evidence type="ECO:0000313" key="2">
    <source>
        <dbReference type="EMBL" id="ACV07152.1"/>
    </source>
</evidence>
<sequence length="238" mass="24769">MTSPATPATERTPRRSRRTELATLGPLAQLRAGRLPLRLTWLLVGLALYGASMAMVLRATLGQIPWDVFHVGLGTHLPLSFGLTVVLVGVLLLLLWIPLRQPPGLGTLGNALLIGPAADLTLALLPTPEDWAPRIGLMVAGIALNGVASAMYIGAQLGPGPRDGLMTGLAHTTGWSLRVVRTGLEVTVIVAGVLLGGTLGVATILYALAIGPLTQAFLPYLTVRLADGTERPPAAPTA</sequence>
<dbReference type="InterPro" id="IPR038750">
    <property type="entry name" value="YczE/YyaS-like"/>
</dbReference>
<accession>C7NLF6</accession>
<dbReference type="RefSeq" id="WP_015780087.1">
    <property type="nucleotide sequence ID" value="NC_013169.1"/>
</dbReference>
<dbReference type="PANTHER" id="PTHR40078:SF1">
    <property type="entry name" value="INTEGRAL MEMBRANE PROTEIN"/>
    <property type="match status" value="1"/>
</dbReference>
<keyword evidence="1" id="KW-0812">Transmembrane</keyword>